<evidence type="ECO:0000256" key="1">
    <source>
        <dbReference type="SAM" id="MobiDB-lite"/>
    </source>
</evidence>
<accession>A0A9N8VY07</accession>
<feature type="compositionally biased region" description="Basic and acidic residues" evidence="1">
    <location>
        <begin position="30"/>
        <end position="50"/>
    </location>
</feature>
<protein>
    <submittedName>
        <fullName evidence="2">2914_t:CDS:1</fullName>
    </submittedName>
</protein>
<evidence type="ECO:0000313" key="2">
    <source>
        <dbReference type="EMBL" id="CAG8464257.1"/>
    </source>
</evidence>
<organism evidence="2 3">
    <name type="scientific">Paraglomus brasilianum</name>
    <dbReference type="NCBI Taxonomy" id="144538"/>
    <lineage>
        <taxon>Eukaryota</taxon>
        <taxon>Fungi</taxon>
        <taxon>Fungi incertae sedis</taxon>
        <taxon>Mucoromycota</taxon>
        <taxon>Glomeromycotina</taxon>
        <taxon>Glomeromycetes</taxon>
        <taxon>Paraglomerales</taxon>
        <taxon>Paraglomeraceae</taxon>
        <taxon>Paraglomus</taxon>
    </lineage>
</organism>
<name>A0A9N8VY07_9GLOM</name>
<keyword evidence="3" id="KW-1185">Reference proteome</keyword>
<dbReference type="EMBL" id="CAJVPI010000040">
    <property type="protein sequence ID" value="CAG8464257.1"/>
    <property type="molecule type" value="Genomic_DNA"/>
</dbReference>
<feature type="region of interest" description="Disordered" evidence="1">
    <location>
        <begin position="1"/>
        <end position="51"/>
    </location>
</feature>
<feature type="compositionally biased region" description="Low complexity" evidence="1">
    <location>
        <begin position="1"/>
        <end position="11"/>
    </location>
</feature>
<dbReference type="AlphaFoldDB" id="A0A9N8VY07"/>
<feature type="compositionally biased region" description="Basic and acidic residues" evidence="1">
    <location>
        <begin position="12"/>
        <end position="21"/>
    </location>
</feature>
<evidence type="ECO:0000313" key="3">
    <source>
        <dbReference type="Proteomes" id="UP000789739"/>
    </source>
</evidence>
<dbReference type="Proteomes" id="UP000789739">
    <property type="component" value="Unassembled WGS sequence"/>
</dbReference>
<dbReference type="OrthoDB" id="10409260at2759"/>
<proteinExistence type="predicted"/>
<reference evidence="2" key="1">
    <citation type="submission" date="2021-06" db="EMBL/GenBank/DDBJ databases">
        <authorList>
            <person name="Kallberg Y."/>
            <person name="Tangrot J."/>
            <person name="Rosling A."/>
        </authorList>
    </citation>
    <scope>NUCLEOTIDE SEQUENCE</scope>
    <source>
        <strain evidence="2">BR232B</strain>
    </source>
</reference>
<comment type="caution">
    <text evidence="2">The sequence shown here is derived from an EMBL/GenBank/DDBJ whole genome shotgun (WGS) entry which is preliminary data.</text>
</comment>
<sequence length="87" mass="9927">MAADSSSSRQSTDSKQEEQRPRSAQGSEDGDVKREPEQLEQKKPVHEEGRFFQQMRVELSKLASSTSPYAVIPTLAWLRIYNSKEEI</sequence>
<gene>
    <name evidence="2" type="ORF">PBRASI_LOCUS749</name>
</gene>